<dbReference type="PROSITE" id="PS50240">
    <property type="entry name" value="TRYPSIN_DOM"/>
    <property type="match status" value="1"/>
</dbReference>
<dbReference type="FunFam" id="2.40.10.10:FF:000054">
    <property type="entry name" value="Complement C1r subcomponent"/>
    <property type="match status" value="1"/>
</dbReference>
<evidence type="ECO:0000256" key="4">
    <source>
        <dbReference type="ARBA" id="ARBA00023157"/>
    </source>
</evidence>
<dbReference type="InParanoid" id="A0A6P8ZI16"/>
<dbReference type="GO" id="GO:0005576">
    <property type="term" value="C:extracellular region"/>
    <property type="evidence" value="ECO:0007669"/>
    <property type="project" value="UniProtKB-SubCell"/>
</dbReference>
<dbReference type="RefSeq" id="XP_034232819.1">
    <property type="nucleotide sequence ID" value="XM_034376928.1"/>
</dbReference>
<keyword evidence="4" id="KW-1015">Disulfide bond</keyword>
<dbReference type="InterPro" id="IPR001314">
    <property type="entry name" value="Peptidase_S1A"/>
</dbReference>
<keyword evidence="3 8" id="KW-0732">Signal</keyword>
<name>A0A6P8ZI16_THRPL</name>
<evidence type="ECO:0000256" key="7">
    <source>
        <dbReference type="SAM" id="MobiDB-lite"/>
    </source>
</evidence>
<evidence type="ECO:0000256" key="6">
    <source>
        <dbReference type="ARBA" id="ARBA00024195"/>
    </source>
</evidence>
<feature type="compositionally biased region" description="Polar residues" evidence="7">
    <location>
        <begin position="1184"/>
        <end position="1195"/>
    </location>
</feature>
<evidence type="ECO:0000256" key="2">
    <source>
        <dbReference type="ARBA" id="ARBA00022525"/>
    </source>
</evidence>
<dbReference type="InterPro" id="IPR018114">
    <property type="entry name" value="TRYPSIN_HIS"/>
</dbReference>
<feature type="signal peptide" evidence="8">
    <location>
        <begin position="1"/>
        <end position="24"/>
    </location>
</feature>
<dbReference type="Pfam" id="PF00089">
    <property type="entry name" value="Trypsin"/>
    <property type="match status" value="1"/>
</dbReference>
<feature type="chain" id="PRO_5028235084" evidence="8">
    <location>
        <begin position="25"/>
        <end position="1203"/>
    </location>
</feature>
<dbReference type="KEGG" id="tpal:117640424"/>
<dbReference type="InterPro" id="IPR043504">
    <property type="entry name" value="Peptidase_S1_PA_chymotrypsin"/>
</dbReference>
<dbReference type="PRINTS" id="PR00722">
    <property type="entry name" value="CHYMOTRYPSIN"/>
</dbReference>
<dbReference type="GeneID" id="117640424"/>
<protein>
    <submittedName>
        <fullName evidence="11">Uncharacterized protein LOC117640424</fullName>
    </submittedName>
</protein>
<evidence type="ECO:0000256" key="5">
    <source>
        <dbReference type="ARBA" id="ARBA00023180"/>
    </source>
</evidence>
<evidence type="ECO:0000313" key="11">
    <source>
        <dbReference type="RefSeq" id="XP_034232819.1"/>
    </source>
</evidence>
<dbReference type="InterPro" id="IPR051487">
    <property type="entry name" value="Ser/Thr_Proteases_Immune/Dev"/>
</dbReference>
<dbReference type="SMART" id="SM00020">
    <property type="entry name" value="Tryp_SPc"/>
    <property type="match status" value="1"/>
</dbReference>
<feature type="compositionally biased region" description="Basic and acidic residues" evidence="7">
    <location>
        <begin position="1153"/>
        <end position="1166"/>
    </location>
</feature>
<dbReference type="Proteomes" id="UP000515158">
    <property type="component" value="Unplaced"/>
</dbReference>
<dbReference type="Gene3D" id="2.40.10.10">
    <property type="entry name" value="Trypsin-like serine proteases"/>
    <property type="match status" value="4"/>
</dbReference>
<comment type="similarity">
    <text evidence="6">Belongs to the peptidase S1 family. CLIP subfamily.</text>
</comment>
<evidence type="ECO:0000256" key="1">
    <source>
        <dbReference type="ARBA" id="ARBA00004613"/>
    </source>
</evidence>
<feature type="region of interest" description="Disordered" evidence="7">
    <location>
        <begin position="1153"/>
        <end position="1203"/>
    </location>
</feature>
<dbReference type="GO" id="GO:0004252">
    <property type="term" value="F:serine-type endopeptidase activity"/>
    <property type="evidence" value="ECO:0007669"/>
    <property type="project" value="InterPro"/>
</dbReference>
<feature type="domain" description="Peptidase S1" evidence="9">
    <location>
        <begin position="111"/>
        <end position="355"/>
    </location>
</feature>
<dbReference type="PROSITE" id="PS00134">
    <property type="entry name" value="TRYPSIN_HIS"/>
    <property type="match status" value="1"/>
</dbReference>
<dbReference type="PANTHER" id="PTHR24256">
    <property type="entry name" value="TRYPTASE-RELATED"/>
    <property type="match status" value="1"/>
</dbReference>
<proteinExistence type="inferred from homology"/>
<dbReference type="SUPFAM" id="SSF50494">
    <property type="entry name" value="Trypsin-like serine proteases"/>
    <property type="match status" value="4"/>
</dbReference>
<dbReference type="OrthoDB" id="2019384at2759"/>
<sequence>MASLAVRVVVVGALCCVLRSAVQAASCPPLRSTTVLVECQRNGEPFDCTTQPSAPGTVAWFRCRALHQLPFGFPPAAGSESRCEPSGAWSVRPFRCVPICGRPTGRPTALVRDGEAVESAADYPWHVTVYDVTRDMKQICGGSLVTPKFFVSAAHCFHDNDRALPAGQYMAGFAKTKRSANVTEPQAQFRPVAQIHMKDYGARKLHYVNDIALVELEAEVAVTAWTLPVCVDWGQDLPDLRSGEEGTVVGFGDNALAASETLRFARLPFLRREDCQKLVIDKLAIFNLLPDKYCVGFLNNTSVAPGDSGGGMAFPSEDRAWFLRGIVSVGSSTETTYSFFTNVTAFVPWMAGIIRQGVLSSRRCGVDVAESIAVDGATADRQDFPWEVDVYLKWTSNRDFERLWPGVLVKPNLVITSKGRYQSKYEERYSFELSEYPASWFRVASSHNSPPMLADNTGNVSEVVRLFYPEDVISKSGVLFSFALMELKQPLHLMPVCVDWTGSAQLQNGHFGTTYFETPPNNTRVWKRYSLVNASECDYVSKASSAGHHLCIFHQGGESRHRSRSLLVNVDDAWYLRGIWFYSDARRTGGSVAVYTDMSHPDVLQWLDTTEDKLGEPECGHMTLCEPLSSSRTVPGHMPWSVVVGDRQGHPAGPGQLVRFNAVLTTSRVLYRATGSDGTFQAEDTAKILVYITEKNGTSRTASVVRVSVHEEGIHFYSNAVLLELAPEDGASSTPVCLDLSGKVLQPLAPGEMGLIQLWHTWIPANHSMLGTPALSPGDCKRKASVTPNAAYPTRFCFQKLKAAGPPVEQGSGYLVTDGYLWYLQGLIVDNGADLSGSEVRVAADLRNEKLRAWLREKIHELGTPERVHFVDTGRKDCVGGRSSDFQCGVRSKEENSQLAFNTRSWGTQDHMHWNLHVHVDYGDKGWSVHGGALVKPNMVLTSARHLVSETTPNTTAHPISTSHLIVKYTSFVDFTDIRSTRIAEVDRIHLRKRPTIHAQDFSHDLALLVLKTTVDLTPVCLPEPSSLGHELPRLAAGSSGVVEYINDTATSADRGWNRMIPVNLFAAEKCEGVLNDTDDPIHQPQDEFCIVVKDYSGDVVKTIRPLGYPLTVITDGVWYLRGVLGGSWKSDRSFTNLDDPDVLEWLAAEMRDAMPDGPGDKKELEQSTSGTTTSATKVTTAAPMNTTTLRSLPTESPPPNNR</sequence>
<comment type="subcellular location">
    <subcellularLocation>
        <location evidence="1">Secreted</location>
    </subcellularLocation>
</comment>
<evidence type="ECO:0000256" key="3">
    <source>
        <dbReference type="ARBA" id="ARBA00022729"/>
    </source>
</evidence>
<reference evidence="11" key="1">
    <citation type="submission" date="2025-08" db="UniProtKB">
        <authorList>
            <consortium name="RefSeq"/>
        </authorList>
    </citation>
    <scope>IDENTIFICATION</scope>
    <source>
        <tissue evidence="11">Total insect</tissue>
    </source>
</reference>
<keyword evidence="10" id="KW-1185">Reference proteome</keyword>
<evidence type="ECO:0000256" key="8">
    <source>
        <dbReference type="SAM" id="SignalP"/>
    </source>
</evidence>
<organism evidence="11">
    <name type="scientific">Thrips palmi</name>
    <name type="common">Melon thrips</name>
    <dbReference type="NCBI Taxonomy" id="161013"/>
    <lineage>
        <taxon>Eukaryota</taxon>
        <taxon>Metazoa</taxon>
        <taxon>Ecdysozoa</taxon>
        <taxon>Arthropoda</taxon>
        <taxon>Hexapoda</taxon>
        <taxon>Insecta</taxon>
        <taxon>Pterygota</taxon>
        <taxon>Neoptera</taxon>
        <taxon>Paraneoptera</taxon>
        <taxon>Thysanoptera</taxon>
        <taxon>Terebrantia</taxon>
        <taxon>Thripoidea</taxon>
        <taxon>Thripidae</taxon>
        <taxon>Thrips</taxon>
    </lineage>
</organism>
<dbReference type="AlphaFoldDB" id="A0A6P8ZI16"/>
<accession>A0A6P8ZI16</accession>
<evidence type="ECO:0000313" key="10">
    <source>
        <dbReference type="Proteomes" id="UP000515158"/>
    </source>
</evidence>
<evidence type="ECO:0000259" key="9">
    <source>
        <dbReference type="PROSITE" id="PS50240"/>
    </source>
</evidence>
<keyword evidence="5" id="KW-0325">Glycoprotein</keyword>
<keyword evidence="2" id="KW-0964">Secreted</keyword>
<gene>
    <name evidence="11" type="primary">LOC117640424</name>
</gene>
<dbReference type="GO" id="GO:0006508">
    <property type="term" value="P:proteolysis"/>
    <property type="evidence" value="ECO:0007669"/>
    <property type="project" value="InterPro"/>
</dbReference>
<dbReference type="InterPro" id="IPR001254">
    <property type="entry name" value="Trypsin_dom"/>
</dbReference>
<dbReference type="InterPro" id="IPR009003">
    <property type="entry name" value="Peptidase_S1_PA"/>
</dbReference>
<feature type="compositionally biased region" description="Low complexity" evidence="7">
    <location>
        <begin position="1168"/>
        <end position="1183"/>
    </location>
</feature>